<dbReference type="GO" id="GO:0046872">
    <property type="term" value="F:metal ion binding"/>
    <property type="evidence" value="ECO:0007669"/>
    <property type="project" value="UniProtKB-KW"/>
</dbReference>
<evidence type="ECO:0000313" key="7">
    <source>
        <dbReference type="Proteomes" id="UP000276741"/>
    </source>
</evidence>
<evidence type="ECO:0000256" key="3">
    <source>
        <dbReference type="ARBA" id="ARBA00022833"/>
    </source>
</evidence>
<dbReference type="Pfam" id="PF01242">
    <property type="entry name" value="PTPS"/>
    <property type="match status" value="1"/>
</dbReference>
<dbReference type="GO" id="GO:0016829">
    <property type="term" value="F:lyase activity"/>
    <property type="evidence" value="ECO:0007669"/>
    <property type="project" value="UniProtKB-KW"/>
</dbReference>
<reference evidence="7" key="2">
    <citation type="submission" date="2018-04" db="EMBL/GenBank/DDBJ databases">
        <title>Complete genome sequence of Sulfodiicoccus acidiphilus strain HS-1.</title>
        <authorList>
            <person name="Sakai H.D."/>
            <person name="Kurosawa N."/>
        </authorList>
    </citation>
    <scope>NUCLEOTIDE SEQUENCE [LARGE SCALE GENOMIC DNA]</scope>
    <source>
        <strain evidence="7">HS-1</strain>
    </source>
</reference>
<evidence type="ECO:0000313" key="5">
    <source>
        <dbReference type="EMBL" id="BBD72989.1"/>
    </source>
</evidence>
<dbReference type="Proteomes" id="UP000276741">
    <property type="component" value="Chromosome"/>
</dbReference>
<accession>A0A348B487</accession>
<dbReference type="PANTHER" id="PTHR12589:SF7">
    <property type="entry name" value="6-PYRUVOYL TETRAHYDROBIOPTERIN SYNTHASE"/>
    <property type="match status" value="1"/>
</dbReference>
<dbReference type="PANTHER" id="PTHR12589">
    <property type="entry name" value="PYRUVOYL TETRAHYDROBIOPTERIN SYNTHASE"/>
    <property type="match status" value="1"/>
</dbReference>
<keyword evidence="3" id="KW-0862">Zinc</keyword>
<dbReference type="EMBL" id="AP018553">
    <property type="protein sequence ID" value="BBD72989.1"/>
    <property type="molecule type" value="Genomic_DNA"/>
</dbReference>
<keyword evidence="4" id="KW-0456">Lyase</keyword>
<dbReference type="InterPro" id="IPR038418">
    <property type="entry name" value="6-PTP_synth/QueD_sf"/>
</dbReference>
<dbReference type="KEGG" id="sacd:HS1genome_1378"/>
<comment type="cofactor">
    <cofactor evidence="1">
        <name>Zn(2+)</name>
        <dbReference type="ChEBI" id="CHEBI:29105"/>
    </cofactor>
</comment>
<protein>
    <submittedName>
        <fullName evidence="5">6-pyruvoyl tetrahydrobiopterin synthase</fullName>
    </submittedName>
</protein>
<gene>
    <name evidence="6" type="ORF">GCM10007116_01790</name>
    <name evidence="5" type="ORF">HS1genome_1378</name>
</gene>
<proteinExistence type="predicted"/>
<sequence>MKFRVGVEGFTLDSAHYTLSSPADSQIHGHTYQVNVEVEGEVEESTGFVVNFEEVRRVLTETLREWDHKLIVPARDVEKLELRGPFRVEIKVIDAPFPTAEFIAAELARELHSKLGSPKSVRVRIYEGKEQYVTVEYP</sequence>
<evidence type="ECO:0000256" key="1">
    <source>
        <dbReference type="ARBA" id="ARBA00001947"/>
    </source>
</evidence>
<organism evidence="5 7">
    <name type="scientific">Sulfodiicoccus acidiphilus</name>
    <dbReference type="NCBI Taxonomy" id="1670455"/>
    <lineage>
        <taxon>Archaea</taxon>
        <taxon>Thermoproteota</taxon>
        <taxon>Thermoprotei</taxon>
        <taxon>Sulfolobales</taxon>
        <taxon>Sulfolobaceae</taxon>
        <taxon>Sulfodiicoccus</taxon>
    </lineage>
</organism>
<evidence type="ECO:0000256" key="2">
    <source>
        <dbReference type="ARBA" id="ARBA00022723"/>
    </source>
</evidence>
<evidence type="ECO:0000313" key="6">
    <source>
        <dbReference type="EMBL" id="GGT87525.1"/>
    </source>
</evidence>
<evidence type="ECO:0000256" key="4">
    <source>
        <dbReference type="ARBA" id="ARBA00023239"/>
    </source>
</evidence>
<keyword evidence="7" id="KW-1185">Reference proteome</keyword>
<reference evidence="6" key="1">
    <citation type="journal article" date="2014" name="Int. J. Syst. Evol. Microbiol.">
        <title>Complete genome sequence of Corynebacterium casei LMG S-19264T (=DSM 44701T), isolated from a smear-ripened cheese.</title>
        <authorList>
            <consortium name="US DOE Joint Genome Institute (JGI-PGF)"/>
            <person name="Walter F."/>
            <person name="Albersmeier A."/>
            <person name="Kalinowski J."/>
            <person name="Ruckert C."/>
        </authorList>
    </citation>
    <scope>NUCLEOTIDE SEQUENCE</scope>
    <source>
        <strain evidence="6">JCM 31740</strain>
    </source>
</reference>
<keyword evidence="2" id="KW-0479">Metal-binding</keyword>
<dbReference type="Proteomes" id="UP000616143">
    <property type="component" value="Unassembled WGS sequence"/>
</dbReference>
<dbReference type="GeneID" id="38666894"/>
<dbReference type="SUPFAM" id="SSF55620">
    <property type="entry name" value="Tetrahydrobiopterin biosynthesis enzymes-like"/>
    <property type="match status" value="1"/>
</dbReference>
<dbReference type="AlphaFoldDB" id="A0A348B487"/>
<dbReference type="InterPro" id="IPR007115">
    <property type="entry name" value="6-PTP_synth/QueD"/>
</dbReference>
<dbReference type="RefSeq" id="WP_126450174.1">
    <property type="nucleotide sequence ID" value="NZ_AP018553.1"/>
</dbReference>
<dbReference type="EMBL" id="BMQS01000002">
    <property type="protein sequence ID" value="GGT87525.1"/>
    <property type="molecule type" value="Genomic_DNA"/>
</dbReference>
<name>A0A348B487_9CREN</name>
<dbReference type="OrthoDB" id="6529at2157"/>
<reference evidence="5" key="3">
    <citation type="journal article" date="2019" name="BMC Res. Notes">
        <title>Complete genome sequence of the Sulfodiicoccus acidiphilus strain HS-1T, the first crenarchaeon that lacks polB3, isolated from an acidic hot spring in Ohwaku-dani, Hakone, Japan.</title>
        <authorList>
            <person name="Sakai H.D."/>
            <person name="Kurosawa N."/>
        </authorList>
    </citation>
    <scope>NUCLEOTIDE SEQUENCE</scope>
    <source>
        <strain evidence="5">HS-1</strain>
    </source>
</reference>
<dbReference type="Gene3D" id="3.30.479.10">
    <property type="entry name" value="6-pyruvoyl tetrahydropterin synthase/QueD"/>
    <property type="match status" value="1"/>
</dbReference>
<reference evidence="6" key="4">
    <citation type="submission" date="2020-09" db="EMBL/GenBank/DDBJ databases">
        <authorList>
            <person name="Sun Q."/>
            <person name="Ohkuma M."/>
        </authorList>
    </citation>
    <scope>NUCLEOTIDE SEQUENCE</scope>
    <source>
        <strain evidence="6">JCM 31740</strain>
    </source>
</reference>